<dbReference type="InterPro" id="IPR058625">
    <property type="entry name" value="MdtA-like_BSH"/>
</dbReference>
<feature type="domain" description="Multidrug resistance protein MdtA-like alpha-helical hairpin" evidence="4">
    <location>
        <begin position="106"/>
        <end position="175"/>
    </location>
</feature>
<dbReference type="RefSeq" id="WP_283440320.1">
    <property type="nucleotide sequence ID" value="NZ_FXUL01000001.1"/>
</dbReference>
<dbReference type="PROSITE" id="PS51257">
    <property type="entry name" value="PROKAR_LIPOPROTEIN"/>
    <property type="match status" value="1"/>
</dbReference>
<feature type="domain" description="Multidrug resistance protein MdtA-like barrel-sandwich hybrid" evidence="5">
    <location>
        <begin position="65"/>
        <end position="208"/>
    </location>
</feature>
<dbReference type="PANTHER" id="PTHR30158:SF3">
    <property type="entry name" value="MULTIDRUG EFFLUX PUMP SUBUNIT ACRA-RELATED"/>
    <property type="match status" value="1"/>
</dbReference>
<sequence>MTVFRTSSLAAATLALLALGACGDKKPDAQAKPAAMPPPEVSVVTVAPERVAITNELPGRLEATRTAQVRARVPGIVQKRLFTEGSDVKAGTVLFRIDPASLQAALSNVQAARSRAEANLAQATLKVNRYRPLVQTNAISRQEYDDALAAQKQAQADLEAARASQQTASLNLGYATVTAPISGRIGRAQVTEGALVGQGEATPMATIQQLDPIYVNLTQSSSELLKLRQAMSAGKLKTVGRDQASVSLVTEDGTPYPQTGKLLFSDLAVDQSSGAVTLRAEFPNPDRFLLPGMYVRARLEQAVNESAITVPQQAVQRDNNGASVMTVGADGKVAPRPIKTGSAQGDKWIVTDGLKQGDVVIVEGLQKVQPGAPVKPVPWKPAAGNAATPVAAAAAAAPPANTK</sequence>
<dbReference type="Gene3D" id="2.40.30.170">
    <property type="match status" value="1"/>
</dbReference>
<comment type="caution">
    <text evidence="8">The sequence shown here is derived from an EMBL/GenBank/DDBJ whole genome shotgun (WGS) entry which is preliminary data.</text>
</comment>
<dbReference type="InterPro" id="IPR058624">
    <property type="entry name" value="MdtA-like_HH"/>
</dbReference>
<evidence type="ECO:0000313" key="8">
    <source>
        <dbReference type="EMBL" id="SMP42201.1"/>
    </source>
</evidence>
<dbReference type="Proteomes" id="UP001158049">
    <property type="component" value="Unassembled WGS sequence"/>
</dbReference>
<feature type="chain" id="PRO_5046445909" evidence="3">
    <location>
        <begin position="24"/>
        <end position="403"/>
    </location>
</feature>
<dbReference type="EMBL" id="FXUL01000001">
    <property type="protein sequence ID" value="SMP42201.1"/>
    <property type="molecule type" value="Genomic_DNA"/>
</dbReference>
<accession>A0ABY1PRA0</accession>
<evidence type="ECO:0000256" key="1">
    <source>
        <dbReference type="ARBA" id="ARBA00004196"/>
    </source>
</evidence>
<organism evidence="8 9">
    <name type="scientific">Noviherbaspirillum suwonense</name>
    <dbReference type="NCBI Taxonomy" id="1224511"/>
    <lineage>
        <taxon>Bacteria</taxon>
        <taxon>Pseudomonadati</taxon>
        <taxon>Pseudomonadota</taxon>
        <taxon>Betaproteobacteria</taxon>
        <taxon>Burkholderiales</taxon>
        <taxon>Oxalobacteraceae</taxon>
        <taxon>Noviherbaspirillum</taxon>
    </lineage>
</organism>
<comment type="similarity">
    <text evidence="2">Belongs to the membrane fusion protein (MFP) (TC 8.A.1) family.</text>
</comment>
<feature type="domain" description="Multidrug resistance protein MdtA-like C-terminal permuted SH3" evidence="7">
    <location>
        <begin position="307"/>
        <end position="367"/>
    </location>
</feature>
<gene>
    <name evidence="8" type="ORF">SAMN06295970_101164</name>
</gene>
<dbReference type="NCBIfam" id="TIGR01730">
    <property type="entry name" value="RND_mfp"/>
    <property type="match status" value="1"/>
</dbReference>
<name>A0ABY1PRA0_9BURK</name>
<evidence type="ECO:0000256" key="2">
    <source>
        <dbReference type="ARBA" id="ARBA00009477"/>
    </source>
</evidence>
<dbReference type="Gene3D" id="2.40.50.100">
    <property type="match status" value="1"/>
</dbReference>
<keyword evidence="9" id="KW-1185">Reference proteome</keyword>
<feature type="domain" description="Multidrug resistance protein MdtA-like beta-barrel" evidence="6">
    <location>
        <begin position="212"/>
        <end position="301"/>
    </location>
</feature>
<dbReference type="Gene3D" id="1.10.287.470">
    <property type="entry name" value="Helix hairpin bin"/>
    <property type="match status" value="1"/>
</dbReference>
<evidence type="ECO:0000313" key="9">
    <source>
        <dbReference type="Proteomes" id="UP001158049"/>
    </source>
</evidence>
<keyword evidence="3" id="KW-0732">Signal</keyword>
<dbReference type="InterPro" id="IPR006143">
    <property type="entry name" value="RND_pump_MFP"/>
</dbReference>
<dbReference type="PANTHER" id="PTHR30158">
    <property type="entry name" value="ACRA/E-RELATED COMPONENT OF DRUG EFFLUX TRANSPORTER"/>
    <property type="match status" value="1"/>
</dbReference>
<proteinExistence type="inferred from homology"/>
<dbReference type="Gene3D" id="2.40.420.20">
    <property type="match status" value="1"/>
</dbReference>
<dbReference type="SUPFAM" id="SSF111369">
    <property type="entry name" value="HlyD-like secretion proteins"/>
    <property type="match status" value="1"/>
</dbReference>
<reference evidence="8 9" key="1">
    <citation type="submission" date="2017-05" db="EMBL/GenBank/DDBJ databases">
        <authorList>
            <person name="Varghese N."/>
            <person name="Submissions S."/>
        </authorList>
    </citation>
    <scope>NUCLEOTIDE SEQUENCE [LARGE SCALE GENOMIC DNA]</scope>
    <source>
        <strain evidence="8 9">DSM 26001</strain>
    </source>
</reference>
<evidence type="ECO:0000259" key="5">
    <source>
        <dbReference type="Pfam" id="PF25917"/>
    </source>
</evidence>
<dbReference type="Pfam" id="PF25917">
    <property type="entry name" value="BSH_RND"/>
    <property type="match status" value="1"/>
</dbReference>
<dbReference type="Pfam" id="PF25944">
    <property type="entry name" value="Beta-barrel_RND"/>
    <property type="match status" value="1"/>
</dbReference>
<protein>
    <submittedName>
        <fullName evidence="8">Membrane fusion protein, multidrug efflux system</fullName>
    </submittedName>
</protein>
<comment type="subcellular location">
    <subcellularLocation>
        <location evidence="1">Cell envelope</location>
    </subcellularLocation>
</comment>
<evidence type="ECO:0000259" key="7">
    <source>
        <dbReference type="Pfam" id="PF25967"/>
    </source>
</evidence>
<feature type="signal peptide" evidence="3">
    <location>
        <begin position="1"/>
        <end position="23"/>
    </location>
</feature>
<evidence type="ECO:0000256" key="3">
    <source>
        <dbReference type="SAM" id="SignalP"/>
    </source>
</evidence>
<dbReference type="InterPro" id="IPR058627">
    <property type="entry name" value="MdtA-like_C"/>
</dbReference>
<evidence type="ECO:0000259" key="6">
    <source>
        <dbReference type="Pfam" id="PF25944"/>
    </source>
</evidence>
<dbReference type="InterPro" id="IPR058626">
    <property type="entry name" value="MdtA-like_b-barrel"/>
</dbReference>
<evidence type="ECO:0000259" key="4">
    <source>
        <dbReference type="Pfam" id="PF25876"/>
    </source>
</evidence>
<dbReference type="Pfam" id="PF25876">
    <property type="entry name" value="HH_MFP_RND"/>
    <property type="match status" value="1"/>
</dbReference>
<dbReference type="Pfam" id="PF25967">
    <property type="entry name" value="RND-MFP_C"/>
    <property type="match status" value="1"/>
</dbReference>